<evidence type="ECO:0008006" key="3">
    <source>
        <dbReference type="Google" id="ProtNLM"/>
    </source>
</evidence>
<comment type="caution">
    <text evidence="1">The sequence shown here is derived from an EMBL/GenBank/DDBJ whole genome shotgun (WGS) entry which is preliminary data.</text>
</comment>
<dbReference type="EMBL" id="SZPQ01000024">
    <property type="protein sequence ID" value="TKI04849.1"/>
    <property type="molecule type" value="Genomic_DNA"/>
</dbReference>
<dbReference type="RefSeq" id="WP_136991196.1">
    <property type="nucleotide sequence ID" value="NZ_SZPQ01000024.1"/>
</dbReference>
<reference evidence="1 2" key="1">
    <citation type="submission" date="2019-04" db="EMBL/GenBank/DDBJ databases">
        <authorList>
            <person name="Li M."/>
            <person name="Gao C."/>
        </authorList>
    </citation>
    <scope>NUCLEOTIDE SEQUENCE [LARGE SCALE GENOMIC DNA]</scope>
    <source>
        <strain evidence="1 2">BGMRC 2031</strain>
    </source>
</reference>
<evidence type="ECO:0000313" key="1">
    <source>
        <dbReference type="EMBL" id="TKI04849.1"/>
    </source>
</evidence>
<accession>A0ABY2SIC0</accession>
<gene>
    <name evidence="1" type="ORF">FCN80_16130</name>
</gene>
<dbReference type="InterPro" id="IPR008964">
    <property type="entry name" value="Invasin/intimin_cell_adhesion"/>
</dbReference>
<dbReference type="Gene3D" id="2.60.40.10">
    <property type="entry name" value="Immunoglobulins"/>
    <property type="match status" value="1"/>
</dbReference>
<organism evidence="1 2">
    <name type="scientific">Martelella alba</name>
    <dbReference type="NCBI Taxonomy" id="2590451"/>
    <lineage>
        <taxon>Bacteria</taxon>
        <taxon>Pseudomonadati</taxon>
        <taxon>Pseudomonadota</taxon>
        <taxon>Alphaproteobacteria</taxon>
        <taxon>Hyphomicrobiales</taxon>
        <taxon>Aurantimonadaceae</taxon>
        <taxon>Martelella</taxon>
    </lineage>
</organism>
<dbReference type="SUPFAM" id="SSF49373">
    <property type="entry name" value="Invasin/intimin cell-adhesion fragments"/>
    <property type="match status" value="1"/>
</dbReference>
<name>A0ABY2SIC0_9HYPH</name>
<protein>
    <recommendedName>
        <fullName evidence="3">Big-1 domain-containing protein</fullName>
    </recommendedName>
</protein>
<evidence type="ECO:0000313" key="2">
    <source>
        <dbReference type="Proteomes" id="UP000305202"/>
    </source>
</evidence>
<sequence length="345" mass="37073">MANIISLAAVNSPAPPIPAGQTASLRATVTDSITGLPQPGVTVTFSQDTVYGKVSPASATTDANGLAQSNLTYPDQQRPGITGSAVITATASISGAATSFIINFWDPELRPLLVLNTTPTSSPEVYTLTADIIQNGVQVLVYLPADIRYGDIVSFFWNQQFIQMVYQDGPLVWVINVNSSFSPEQTLSLGEYALWYMIEDFAGNKSGSMSLILEIKDSPYNYQVWQAPILLPAGLNGIINLADAQTGVTITLPLASQPAIVTNSLYRARLRIFSREGVQLQDTELFLGIAPNPVVNVTQQIPLATLANLNGVFGDFFYTVQLPNTTVGLPSIARRMYIDTVPPGD</sequence>
<proteinExistence type="predicted"/>
<dbReference type="InterPro" id="IPR013783">
    <property type="entry name" value="Ig-like_fold"/>
</dbReference>
<keyword evidence="2" id="KW-1185">Reference proteome</keyword>
<dbReference type="Proteomes" id="UP000305202">
    <property type="component" value="Unassembled WGS sequence"/>
</dbReference>